<evidence type="ECO:0000313" key="1">
    <source>
        <dbReference type="EMBL" id="QQZ60518.1"/>
    </source>
</evidence>
<proteinExistence type="predicted"/>
<gene>
    <name evidence="1" type="ORF">JI735_29175</name>
</gene>
<evidence type="ECO:0000313" key="2">
    <source>
        <dbReference type="Proteomes" id="UP000595841"/>
    </source>
</evidence>
<dbReference type="KEGG" id="pson:JI735_29175"/>
<dbReference type="Proteomes" id="UP000595841">
    <property type="component" value="Chromosome"/>
</dbReference>
<dbReference type="RefSeq" id="WP_202676686.1">
    <property type="nucleotide sequence ID" value="NZ_CP068595.1"/>
</dbReference>
<name>A0A974PBU9_9BACL</name>
<dbReference type="AlphaFoldDB" id="A0A974PBU9"/>
<dbReference type="EMBL" id="CP068595">
    <property type="protein sequence ID" value="QQZ60518.1"/>
    <property type="molecule type" value="Genomic_DNA"/>
</dbReference>
<sequence length="70" mass="7929">MDYDFMADKFILAGGNIKNIALNAAFYAAHEGCPIGMKQIMLAAKREYLKLGRTFLQSDYAPYHKLIEVK</sequence>
<organism evidence="1 2">
    <name type="scientific">Paenibacillus sonchi</name>
    <dbReference type="NCBI Taxonomy" id="373687"/>
    <lineage>
        <taxon>Bacteria</taxon>
        <taxon>Bacillati</taxon>
        <taxon>Bacillota</taxon>
        <taxon>Bacilli</taxon>
        <taxon>Bacillales</taxon>
        <taxon>Paenibacillaceae</taxon>
        <taxon>Paenibacillus</taxon>
        <taxon>Paenibacillus sonchi group</taxon>
    </lineage>
</organism>
<accession>A0A974PBU9</accession>
<keyword evidence="2" id="KW-1185">Reference proteome</keyword>
<protein>
    <submittedName>
        <fullName evidence="1">Uncharacterized protein</fullName>
    </submittedName>
</protein>
<reference evidence="1 2" key="1">
    <citation type="submission" date="2021-01" db="EMBL/GenBank/DDBJ databases">
        <title>Whole genome sequence of Paenibacillus sonchi LMG 24727 for comparative genomics.</title>
        <authorList>
            <person name="Lee G."/>
            <person name="Kim M.-J."/>
            <person name="Lim K."/>
            <person name="Shin J.-H."/>
        </authorList>
    </citation>
    <scope>NUCLEOTIDE SEQUENCE [LARGE SCALE GENOMIC DNA]</scope>
    <source>
        <strain evidence="1 2">LMG 24727</strain>
    </source>
</reference>